<evidence type="ECO:0000259" key="4">
    <source>
        <dbReference type="Pfam" id="PF20434"/>
    </source>
</evidence>
<dbReference type="InterPro" id="IPR002925">
    <property type="entry name" value="Dienelactn_hydro"/>
</dbReference>
<dbReference type="PANTHER" id="PTHR48081">
    <property type="entry name" value="AB HYDROLASE SUPERFAMILY PROTEIN C4A8.06C"/>
    <property type="match status" value="1"/>
</dbReference>
<reference evidence="5 6" key="1">
    <citation type="submission" date="2019-02" db="EMBL/GenBank/DDBJ databases">
        <title>Deep-cultivation of Planctomycetes and their phenomic and genomic characterization uncovers novel biology.</title>
        <authorList>
            <person name="Wiegand S."/>
            <person name="Jogler M."/>
            <person name="Boedeker C."/>
            <person name="Pinto D."/>
            <person name="Vollmers J."/>
            <person name="Rivas-Marin E."/>
            <person name="Kohn T."/>
            <person name="Peeters S.H."/>
            <person name="Heuer A."/>
            <person name="Rast P."/>
            <person name="Oberbeckmann S."/>
            <person name="Bunk B."/>
            <person name="Jeske O."/>
            <person name="Meyerdierks A."/>
            <person name="Storesund J.E."/>
            <person name="Kallscheuer N."/>
            <person name="Luecker S."/>
            <person name="Lage O.M."/>
            <person name="Pohl T."/>
            <person name="Merkel B.J."/>
            <person name="Hornburger P."/>
            <person name="Mueller R.-W."/>
            <person name="Bruemmer F."/>
            <person name="Labrenz M."/>
            <person name="Spormann A.M."/>
            <person name="Op den Camp H."/>
            <person name="Overmann J."/>
            <person name="Amann R."/>
            <person name="Jetten M.S.M."/>
            <person name="Mascher T."/>
            <person name="Medema M.H."/>
            <person name="Devos D.P."/>
            <person name="Kaster A.-K."/>
            <person name="Ovreas L."/>
            <person name="Rohde M."/>
            <person name="Galperin M.Y."/>
            <person name="Jogler C."/>
        </authorList>
    </citation>
    <scope>NUCLEOTIDE SEQUENCE [LARGE SCALE GENOMIC DNA]</scope>
    <source>
        <strain evidence="5 6">FF011L</strain>
    </source>
</reference>
<dbReference type="PANTHER" id="PTHR48081:SF30">
    <property type="entry name" value="ACETYL-HYDROLASE LIPR-RELATED"/>
    <property type="match status" value="1"/>
</dbReference>
<feature type="domain" description="Dienelactone hydrolase" evidence="3">
    <location>
        <begin position="218"/>
        <end position="301"/>
    </location>
</feature>
<protein>
    <submittedName>
        <fullName evidence="5">Acetylxylan esterase</fullName>
        <ecNumber evidence="5">3.1.1.72</ecNumber>
    </submittedName>
</protein>
<dbReference type="Gene3D" id="3.40.50.1820">
    <property type="entry name" value="alpha/beta hydrolase"/>
    <property type="match status" value="1"/>
</dbReference>
<proteinExistence type="inferred from homology"/>
<organism evidence="5 6">
    <name type="scientific">Roseimaritima multifibrata</name>
    <dbReference type="NCBI Taxonomy" id="1930274"/>
    <lineage>
        <taxon>Bacteria</taxon>
        <taxon>Pseudomonadati</taxon>
        <taxon>Planctomycetota</taxon>
        <taxon>Planctomycetia</taxon>
        <taxon>Pirellulales</taxon>
        <taxon>Pirellulaceae</taxon>
        <taxon>Roseimaritima</taxon>
    </lineage>
</organism>
<dbReference type="AlphaFoldDB" id="A0A517MKI6"/>
<dbReference type="PROSITE" id="PS51257">
    <property type="entry name" value="PROKAR_LIPOPROTEIN"/>
    <property type="match status" value="1"/>
</dbReference>
<evidence type="ECO:0000313" key="6">
    <source>
        <dbReference type="Proteomes" id="UP000320672"/>
    </source>
</evidence>
<keyword evidence="2 5" id="KW-0378">Hydrolase</keyword>
<dbReference type="SUPFAM" id="SSF53474">
    <property type="entry name" value="alpha/beta-Hydrolases"/>
    <property type="match status" value="1"/>
</dbReference>
<dbReference type="Pfam" id="PF01738">
    <property type="entry name" value="DLH"/>
    <property type="match status" value="1"/>
</dbReference>
<evidence type="ECO:0000256" key="1">
    <source>
        <dbReference type="ARBA" id="ARBA00010515"/>
    </source>
</evidence>
<comment type="similarity">
    <text evidence="1">Belongs to the 'GDXG' lipolytic enzyme family.</text>
</comment>
<evidence type="ECO:0000313" key="5">
    <source>
        <dbReference type="EMBL" id="QDS95388.1"/>
    </source>
</evidence>
<dbReference type="GO" id="GO:0004806">
    <property type="term" value="F:triacylglycerol lipase activity"/>
    <property type="evidence" value="ECO:0007669"/>
    <property type="project" value="TreeGrafter"/>
</dbReference>
<accession>A0A517MKI6</accession>
<dbReference type="InterPro" id="IPR049492">
    <property type="entry name" value="BD-FAE-like_dom"/>
</dbReference>
<dbReference type="EMBL" id="CP036262">
    <property type="protein sequence ID" value="QDS95388.1"/>
    <property type="molecule type" value="Genomic_DNA"/>
</dbReference>
<dbReference type="InterPro" id="IPR029058">
    <property type="entry name" value="AB_hydrolase_fold"/>
</dbReference>
<name>A0A517MKI6_9BACT</name>
<dbReference type="GO" id="GO:0046555">
    <property type="term" value="F:acetylxylan esterase activity"/>
    <property type="evidence" value="ECO:0007669"/>
    <property type="project" value="UniProtKB-EC"/>
</dbReference>
<gene>
    <name evidence="5" type="primary">axeA1_4</name>
    <name evidence="5" type="ORF">FF011L_41840</name>
</gene>
<dbReference type="InterPro" id="IPR050300">
    <property type="entry name" value="GDXG_lipolytic_enzyme"/>
</dbReference>
<evidence type="ECO:0000256" key="2">
    <source>
        <dbReference type="ARBA" id="ARBA00022801"/>
    </source>
</evidence>
<dbReference type="Pfam" id="PF20434">
    <property type="entry name" value="BD-FAE"/>
    <property type="match status" value="1"/>
</dbReference>
<dbReference type="EC" id="3.1.1.72" evidence="5"/>
<dbReference type="KEGG" id="rml:FF011L_41840"/>
<feature type="domain" description="BD-FAE-like" evidence="4">
    <location>
        <begin position="77"/>
        <end position="178"/>
    </location>
</feature>
<sequence>MVHRDMSNIASVVFLFFGVWLSACCGSAVCAEGDGATAADDASPALAEPVEGSMVYKQVGDRKLRIDYTRPAEAVGDSPRAAVVFFHGGGWVGGKPGQFLEHSKELAARGVACFRVEYRLLKGTPKNTPPITCTEDVSDAFRYIRGHADELGIDPNRIAAGGGSAGGHLAAYLGMLDDEVRDGVSRKPNALVLFNPVYDNRPGQWGNGRVGDQVQRFSPSENITADDPPAIVFLGTNDSLIPVATAERFQKAMQDAGLRSELHLYKGQKHGFFNYKKQPGGGENYRDTTDKSIAFLDSLGWFDQTN</sequence>
<evidence type="ECO:0000259" key="3">
    <source>
        <dbReference type="Pfam" id="PF01738"/>
    </source>
</evidence>
<keyword evidence="6" id="KW-1185">Reference proteome</keyword>
<dbReference type="Proteomes" id="UP000320672">
    <property type="component" value="Chromosome"/>
</dbReference>